<dbReference type="EMBL" id="AODM01000037">
    <property type="protein sequence ID" value="EUJ53833.1"/>
    <property type="molecule type" value="Genomic_DNA"/>
</dbReference>
<evidence type="ECO:0000313" key="1">
    <source>
        <dbReference type="EMBL" id="EUJ53833.1"/>
    </source>
</evidence>
<protein>
    <submittedName>
        <fullName evidence="1">Uncharacterized protein</fullName>
    </submittedName>
</protein>
<evidence type="ECO:0000313" key="2">
    <source>
        <dbReference type="Proteomes" id="UP000019241"/>
    </source>
</evidence>
<gene>
    <name evidence="1" type="ORF">MCOL2_10510</name>
</gene>
<dbReference type="PATRIC" id="fig|1265822.4.peg.2131"/>
<organism evidence="1 2">
    <name type="scientific">Listeria fleischmannii FSL S10-1203</name>
    <dbReference type="NCBI Taxonomy" id="1265822"/>
    <lineage>
        <taxon>Bacteria</taxon>
        <taxon>Bacillati</taxon>
        <taxon>Bacillota</taxon>
        <taxon>Bacilli</taxon>
        <taxon>Bacillales</taxon>
        <taxon>Listeriaceae</taxon>
        <taxon>Listeria</taxon>
    </lineage>
</organism>
<reference evidence="1 2" key="1">
    <citation type="submission" date="2012-12" db="EMBL/GenBank/DDBJ databases">
        <title>Novel taxa of Listeriaceae from agricultural environments in the United States.</title>
        <authorList>
            <person name="den Bakker H.C."/>
            <person name="Allred A."/>
            <person name="Warchocki S."/>
            <person name="Wright E.M."/>
            <person name="Burrell A."/>
            <person name="Nightingale K.K."/>
            <person name="Kephart D."/>
            <person name="Wiedmann M."/>
        </authorList>
    </citation>
    <scope>NUCLEOTIDE SEQUENCE [LARGE SCALE GENOMIC DNA]</scope>
    <source>
        <strain evidence="1 2">FSL S10-1203</strain>
    </source>
</reference>
<dbReference type="AlphaFoldDB" id="W7DSF1"/>
<sequence length="75" mass="8519">MSLDNNFDKVGKNGFDIPPEQLAHELTIAKLTADASINSIGTEWEYYDYYTKTYNTFLAVIGDHTRFDADHKTDA</sequence>
<dbReference type="RefSeq" id="WP_036063696.1">
    <property type="nucleotide sequence ID" value="NZ_AODM01000037.1"/>
</dbReference>
<dbReference type="Proteomes" id="UP000019241">
    <property type="component" value="Unassembled WGS sequence"/>
</dbReference>
<accession>W7DSF1</accession>
<proteinExistence type="predicted"/>
<comment type="caution">
    <text evidence="1">The sequence shown here is derived from an EMBL/GenBank/DDBJ whole genome shotgun (WGS) entry which is preliminary data.</text>
</comment>
<name>W7DSF1_9LIST</name>